<dbReference type="InterPro" id="IPR043358">
    <property type="entry name" value="GNL1-like"/>
</dbReference>
<gene>
    <name evidence="6" type="ORF">BBP00_00001469</name>
</gene>
<keyword evidence="2" id="KW-0342">GTP-binding</keyword>
<dbReference type="GO" id="GO:0005525">
    <property type="term" value="F:GTP binding"/>
    <property type="evidence" value="ECO:0007669"/>
    <property type="project" value="UniProtKB-KW"/>
</dbReference>
<evidence type="ECO:0000313" key="7">
    <source>
        <dbReference type="Proteomes" id="UP000277300"/>
    </source>
</evidence>
<dbReference type="Proteomes" id="UP000277300">
    <property type="component" value="Unassembled WGS sequence"/>
</dbReference>
<comment type="caution">
    <text evidence="6">The sequence shown here is derived from an EMBL/GenBank/DDBJ whole genome shotgun (WGS) entry which is preliminary data.</text>
</comment>
<evidence type="ECO:0000313" key="6">
    <source>
        <dbReference type="EMBL" id="RLN67749.1"/>
    </source>
</evidence>
<dbReference type="GO" id="GO:0003924">
    <property type="term" value="F:GTPase activity"/>
    <property type="evidence" value="ECO:0007669"/>
    <property type="project" value="InterPro"/>
</dbReference>
<dbReference type="Pfam" id="PF01926">
    <property type="entry name" value="MMR_HSR1"/>
    <property type="match status" value="1"/>
</dbReference>
<dbReference type="SUPFAM" id="SSF52540">
    <property type="entry name" value="P-loop containing nucleoside triphosphate hydrolases"/>
    <property type="match status" value="1"/>
</dbReference>
<keyword evidence="1" id="KW-0547">Nucleotide-binding</keyword>
<dbReference type="InterPro" id="IPR023179">
    <property type="entry name" value="GTP-bd_ortho_bundle_sf"/>
</dbReference>
<dbReference type="EMBL" id="MBDO02000020">
    <property type="protein sequence ID" value="RLN67749.1"/>
    <property type="molecule type" value="Genomic_DNA"/>
</dbReference>
<sequence length="217" mass="23500">MLMRTVGEVGAGITRYEMAADPTADTRQRGVLTMGFVGEPNVGKSTLINGLFGCKLVGVSATPGRTKHLQTHYLDCAEKLECGGDELSRVLVCDCPGVVFPRFNVPVRLQILFGSFPIAQAREPFSAVRFIAENCAPHLYQVYKLRPVGDDSEEWTPYSLCEAYANLRGFHMKGGMLDVHRAANMLLRDALGGISKKIFASSQSNVNAKVVDAGASS</sequence>
<reference evidence="6 7" key="1">
    <citation type="submission" date="2018-07" db="EMBL/GenBank/DDBJ databases">
        <title>Genome sequencing of oomycete isolates from Chile give support for New Zealand origin for Phytophthora kernoviae and make available the first Nothophytophthora sp. genome.</title>
        <authorList>
            <person name="Studholme D.J."/>
            <person name="Sanfuentes E."/>
            <person name="Panda P."/>
            <person name="Hill R."/>
            <person name="Sambles C."/>
            <person name="Grant M."/>
            <person name="Williams N.M."/>
            <person name="Mcdougal R.L."/>
        </authorList>
    </citation>
    <scope>NUCLEOTIDE SEQUENCE [LARGE SCALE GENOMIC DNA]</scope>
    <source>
        <strain evidence="6">Chile6</strain>
    </source>
</reference>
<dbReference type="InterPro" id="IPR006073">
    <property type="entry name" value="GTP-bd"/>
</dbReference>
<dbReference type="InterPro" id="IPR027417">
    <property type="entry name" value="P-loop_NTPase"/>
</dbReference>
<dbReference type="Gene3D" id="1.10.1580.10">
    <property type="match status" value="1"/>
</dbReference>
<evidence type="ECO:0000259" key="5">
    <source>
        <dbReference type="Pfam" id="PF01926"/>
    </source>
</evidence>
<dbReference type="PANTHER" id="PTHR45709:SF3">
    <property type="entry name" value="GUANINE NUCLEOTIDE-BINDING PROTEIN-LIKE 1"/>
    <property type="match status" value="1"/>
</dbReference>
<comment type="function">
    <text evidence="3">Possible regulatory or functional link with the histocompatibility cluster.</text>
</comment>
<proteinExistence type="predicted"/>
<dbReference type="PANTHER" id="PTHR45709">
    <property type="entry name" value="LARGE SUBUNIT GTPASE 1 HOMOLOG-RELATED"/>
    <property type="match status" value="1"/>
</dbReference>
<dbReference type="OrthoDB" id="61815at2759"/>
<protein>
    <recommendedName>
        <fullName evidence="4">Guanine nucleotide-binding protein-like 1</fullName>
    </recommendedName>
</protein>
<evidence type="ECO:0000256" key="3">
    <source>
        <dbReference type="ARBA" id="ARBA00037770"/>
    </source>
</evidence>
<accession>A0A3F2S0A8</accession>
<evidence type="ECO:0000256" key="1">
    <source>
        <dbReference type="ARBA" id="ARBA00022741"/>
    </source>
</evidence>
<dbReference type="Gene3D" id="3.40.50.300">
    <property type="entry name" value="P-loop containing nucleotide triphosphate hydrolases"/>
    <property type="match status" value="1"/>
</dbReference>
<evidence type="ECO:0000256" key="4">
    <source>
        <dbReference type="ARBA" id="ARBA00039902"/>
    </source>
</evidence>
<feature type="domain" description="G" evidence="5">
    <location>
        <begin position="34"/>
        <end position="99"/>
    </location>
</feature>
<dbReference type="AlphaFoldDB" id="A0A3F2S0A8"/>
<organism evidence="6 7">
    <name type="scientific">Phytophthora kernoviae</name>
    <dbReference type="NCBI Taxonomy" id="325452"/>
    <lineage>
        <taxon>Eukaryota</taxon>
        <taxon>Sar</taxon>
        <taxon>Stramenopiles</taxon>
        <taxon>Oomycota</taxon>
        <taxon>Peronosporomycetes</taxon>
        <taxon>Peronosporales</taxon>
        <taxon>Peronosporaceae</taxon>
        <taxon>Phytophthora</taxon>
    </lineage>
</organism>
<name>A0A3F2S0A8_9STRA</name>
<evidence type="ECO:0000256" key="2">
    <source>
        <dbReference type="ARBA" id="ARBA00023134"/>
    </source>
</evidence>